<feature type="compositionally biased region" description="Basic and acidic residues" evidence="1">
    <location>
        <begin position="78"/>
        <end position="92"/>
    </location>
</feature>
<accession>A0A8S5S7I8</accession>
<feature type="region of interest" description="Disordered" evidence="1">
    <location>
        <begin position="1"/>
        <end position="36"/>
    </location>
</feature>
<dbReference type="EMBL" id="BK032544">
    <property type="protein sequence ID" value="DAF46771.1"/>
    <property type="molecule type" value="Genomic_DNA"/>
</dbReference>
<feature type="region of interest" description="Disordered" evidence="1">
    <location>
        <begin position="69"/>
        <end position="92"/>
    </location>
</feature>
<feature type="region of interest" description="Disordered" evidence="1">
    <location>
        <begin position="158"/>
        <end position="179"/>
    </location>
</feature>
<reference evidence="2" key="1">
    <citation type="journal article" date="2021" name="Proc. Natl. Acad. Sci. U.S.A.">
        <title>A Catalog of Tens of Thousands of Viruses from Human Metagenomes Reveals Hidden Associations with Chronic Diseases.</title>
        <authorList>
            <person name="Tisza M.J."/>
            <person name="Buck C.B."/>
        </authorList>
    </citation>
    <scope>NUCLEOTIDE SEQUENCE</scope>
    <source>
        <strain evidence="2">Ctj0M16</strain>
    </source>
</reference>
<evidence type="ECO:0000256" key="1">
    <source>
        <dbReference type="SAM" id="MobiDB-lite"/>
    </source>
</evidence>
<dbReference type="Pfam" id="PF14265">
    <property type="entry name" value="DUF4355"/>
    <property type="match status" value="1"/>
</dbReference>
<organism evidence="2">
    <name type="scientific">Siphoviridae sp. ctj0M16</name>
    <dbReference type="NCBI Taxonomy" id="2827918"/>
    <lineage>
        <taxon>Viruses</taxon>
        <taxon>Duplodnaviria</taxon>
        <taxon>Heunggongvirae</taxon>
        <taxon>Uroviricota</taxon>
        <taxon>Caudoviricetes</taxon>
    </lineage>
</organism>
<name>A0A8S5S7I8_9CAUD</name>
<feature type="compositionally biased region" description="Basic and acidic residues" evidence="1">
    <location>
        <begin position="170"/>
        <end position="179"/>
    </location>
</feature>
<dbReference type="InterPro" id="IPR025580">
    <property type="entry name" value="Gp46"/>
</dbReference>
<proteinExistence type="predicted"/>
<protein>
    <submittedName>
        <fullName evidence="2">Major head protein</fullName>
    </submittedName>
</protein>
<evidence type="ECO:0000313" key="2">
    <source>
        <dbReference type="EMBL" id="DAF46771.1"/>
    </source>
</evidence>
<feature type="compositionally biased region" description="Polar residues" evidence="1">
    <location>
        <begin position="1"/>
        <end position="11"/>
    </location>
</feature>
<sequence length="202" mass="22676">MDNEQNKGQLTDDQEQAGQGAPIEAPEDDEKKVDSDKIVEKLKKRIGKEQASKHDLEKQLKEAQAEIERIKSGKSVKKLSDEDKAKKASDEKDAKIAELEAKLARNEAIKQTAEVFKESGLNVSDKVLDMVVANDDEKTYANVQTLIEFAQSIQSDTKKGMLKGHTPRQNGRDKMSKADIMKINDPVKRVEAIKQNMTLFEH</sequence>